<organism evidence="2 3">
    <name type="scientific">Streptomyces mangrovisoli</name>
    <dbReference type="NCBI Taxonomy" id="1428628"/>
    <lineage>
        <taxon>Bacteria</taxon>
        <taxon>Bacillati</taxon>
        <taxon>Actinomycetota</taxon>
        <taxon>Actinomycetes</taxon>
        <taxon>Kitasatosporales</taxon>
        <taxon>Streptomycetaceae</taxon>
        <taxon>Streptomyces</taxon>
    </lineage>
</organism>
<evidence type="ECO:0000313" key="3">
    <source>
        <dbReference type="Proteomes" id="UP000034196"/>
    </source>
</evidence>
<accession>A0A1J4P404</accession>
<dbReference type="PANTHER" id="PTHR48079">
    <property type="entry name" value="PROTEIN YEEZ"/>
    <property type="match status" value="1"/>
</dbReference>
<dbReference type="Pfam" id="PF01370">
    <property type="entry name" value="Epimerase"/>
    <property type="match status" value="1"/>
</dbReference>
<name>A0A1J4P404_9ACTN</name>
<dbReference type="STRING" id="1428628.WN71_005685"/>
<dbReference type="OrthoDB" id="9787292at2"/>
<dbReference type="EMBL" id="LAVA02000011">
    <property type="protein sequence ID" value="OIJ68946.1"/>
    <property type="molecule type" value="Genomic_DNA"/>
</dbReference>
<gene>
    <name evidence="2" type="ORF">WN71_005685</name>
</gene>
<dbReference type="AlphaFoldDB" id="A0A1J4P404"/>
<dbReference type="GO" id="GO:0005737">
    <property type="term" value="C:cytoplasm"/>
    <property type="evidence" value="ECO:0007669"/>
    <property type="project" value="TreeGrafter"/>
</dbReference>
<proteinExistence type="predicted"/>
<dbReference type="InterPro" id="IPR001509">
    <property type="entry name" value="Epimerase_deHydtase"/>
</dbReference>
<comment type="caution">
    <text evidence="2">The sequence shown here is derived from an EMBL/GenBank/DDBJ whole genome shotgun (WGS) entry which is preliminary data.</text>
</comment>
<protein>
    <submittedName>
        <fullName evidence="2">3-beta hydroxysteroid dehydrogenase</fullName>
    </submittedName>
</protein>
<dbReference type="RefSeq" id="WP_046583405.1">
    <property type="nucleotide sequence ID" value="NZ_LAVA02000011.1"/>
</dbReference>
<evidence type="ECO:0000259" key="1">
    <source>
        <dbReference type="Pfam" id="PF01370"/>
    </source>
</evidence>
<dbReference type="SUPFAM" id="SSF51735">
    <property type="entry name" value="NAD(P)-binding Rossmann-fold domains"/>
    <property type="match status" value="1"/>
</dbReference>
<dbReference type="InterPro" id="IPR051783">
    <property type="entry name" value="NAD(P)-dependent_oxidoreduct"/>
</dbReference>
<dbReference type="GO" id="GO:0004029">
    <property type="term" value="F:aldehyde dehydrogenase (NAD+) activity"/>
    <property type="evidence" value="ECO:0007669"/>
    <property type="project" value="TreeGrafter"/>
</dbReference>
<dbReference type="Proteomes" id="UP000034196">
    <property type="component" value="Unassembled WGS sequence"/>
</dbReference>
<feature type="domain" description="NAD-dependent epimerase/dehydratase" evidence="1">
    <location>
        <begin position="3"/>
        <end position="211"/>
    </location>
</feature>
<dbReference type="PANTHER" id="PTHR48079:SF6">
    <property type="entry name" value="NAD(P)-BINDING DOMAIN-CONTAINING PROTEIN-RELATED"/>
    <property type="match status" value="1"/>
</dbReference>
<dbReference type="CDD" id="cd05262">
    <property type="entry name" value="SDR_a7"/>
    <property type="match status" value="1"/>
</dbReference>
<reference evidence="2" key="1">
    <citation type="submission" date="2016-10" db="EMBL/GenBank/DDBJ databases">
        <title>Genome sequence of Streptomyces mangrovisoli MUSC 149.</title>
        <authorList>
            <person name="Lee L.-H."/>
            <person name="Ser H.-L."/>
        </authorList>
    </citation>
    <scope>NUCLEOTIDE SEQUENCE [LARGE SCALE GENOMIC DNA]</scope>
    <source>
        <strain evidence="2">MUSC 149</strain>
    </source>
</reference>
<keyword evidence="3" id="KW-1185">Reference proteome</keyword>
<evidence type="ECO:0000313" key="2">
    <source>
        <dbReference type="EMBL" id="OIJ68946.1"/>
    </source>
</evidence>
<dbReference type="Gene3D" id="3.40.50.720">
    <property type="entry name" value="NAD(P)-binding Rossmann-like Domain"/>
    <property type="match status" value="1"/>
</dbReference>
<dbReference type="InterPro" id="IPR036291">
    <property type="entry name" value="NAD(P)-bd_dom_sf"/>
</dbReference>
<sequence>MRVFVTGATGFVGRALVRDLLDAGHEVLGLARSDTAAAALTSAGADVHRGDLEDLDALRAGAAAADGVVHTGFVHDFADFRASVRKDLRAVETLGHALAGSGRPFVSTSVTGLLAPSRPGTEEDRGVPGAPGSARLAAEEAALATAARGVRASVVRLPLVHGPGDHGFLTVLVGIARDKGVCGHAGDGANLWPAVHVTDAARLYRLALEQAPAGSVLHAVADEGVPMREIAAVVGRRLDLPVTGVAIEDVDAHFGWLGHFATMDNPVSSTRTRALLDWRPTRPGLLADFDQDHYFAVPTA</sequence>